<organism evidence="1 2">
    <name type="scientific">Trifolium pratense</name>
    <name type="common">Red clover</name>
    <dbReference type="NCBI Taxonomy" id="57577"/>
    <lineage>
        <taxon>Eukaryota</taxon>
        <taxon>Viridiplantae</taxon>
        <taxon>Streptophyta</taxon>
        <taxon>Embryophyta</taxon>
        <taxon>Tracheophyta</taxon>
        <taxon>Spermatophyta</taxon>
        <taxon>Magnoliopsida</taxon>
        <taxon>eudicotyledons</taxon>
        <taxon>Gunneridae</taxon>
        <taxon>Pentapetalae</taxon>
        <taxon>rosids</taxon>
        <taxon>fabids</taxon>
        <taxon>Fabales</taxon>
        <taxon>Fabaceae</taxon>
        <taxon>Papilionoideae</taxon>
        <taxon>50 kb inversion clade</taxon>
        <taxon>NPAAA clade</taxon>
        <taxon>Hologalegina</taxon>
        <taxon>IRL clade</taxon>
        <taxon>Trifolieae</taxon>
        <taxon>Trifolium</taxon>
    </lineage>
</organism>
<proteinExistence type="predicted"/>
<dbReference type="Proteomes" id="UP001177021">
    <property type="component" value="Unassembled WGS sequence"/>
</dbReference>
<evidence type="ECO:0000313" key="2">
    <source>
        <dbReference type="Proteomes" id="UP001177021"/>
    </source>
</evidence>
<gene>
    <name evidence="1" type="ORF">MILVUS5_LOCUS37208</name>
</gene>
<comment type="caution">
    <text evidence="1">The sequence shown here is derived from an EMBL/GenBank/DDBJ whole genome shotgun (WGS) entry which is preliminary data.</text>
</comment>
<sequence>MHYDLSNELFACFLDEKMQYSCGVFKNEDEDLKEAQKRKISILIEKARIDRKHEILDIGCGWGGFAIEVVKQTGCKYTGITLSKEQLKYAENKVKEAGLKDHITFLLCDYRQLSRTRKYDRIISCEMIEAVGHEYMEEFFGCCDSALADDGLLVLQFTSIPDERYDAYRRSSEFIKEYIFPGCCIPSLSRVTSAMSAASRLCVEHAENIGIHYYPTLRWWRKNFLENHSKIMALGFDEKFVRIWEYYFDYCAAGFKSRTLGNYQMVFSRPGNNTAFSNPCNSLAF</sequence>
<accession>A0ACB0LZG2</accession>
<keyword evidence="2" id="KW-1185">Reference proteome</keyword>
<evidence type="ECO:0000313" key="1">
    <source>
        <dbReference type="EMBL" id="CAJ2673793.1"/>
    </source>
</evidence>
<name>A0ACB0LZG2_TRIPR</name>
<protein>
    <submittedName>
        <fullName evidence="1">Uncharacterized protein</fullName>
    </submittedName>
</protein>
<dbReference type="EMBL" id="CASHSV030000716">
    <property type="protein sequence ID" value="CAJ2673793.1"/>
    <property type="molecule type" value="Genomic_DNA"/>
</dbReference>
<reference evidence="1" key="1">
    <citation type="submission" date="2023-10" db="EMBL/GenBank/DDBJ databases">
        <authorList>
            <person name="Rodriguez Cubillos JULIANA M."/>
            <person name="De Vega J."/>
        </authorList>
    </citation>
    <scope>NUCLEOTIDE SEQUENCE</scope>
</reference>